<gene>
    <name evidence="9" type="ORF">Ocin01_12729</name>
</gene>
<feature type="compositionally biased region" description="Pro residues" evidence="8">
    <location>
        <begin position="621"/>
        <end position="648"/>
    </location>
</feature>
<evidence type="ECO:0000256" key="8">
    <source>
        <dbReference type="SAM" id="MobiDB-lite"/>
    </source>
</evidence>
<dbReference type="PANTHER" id="PTHR14564">
    <property type="entry name" value="MICOS COMPLEX SUBUNIT MIC26 / MIC27 FAMILY MEMBER"/>
    <property type="match status" value="1"/>
</dbReference>
<evidence type="ECO:0000256" key="1">
    <source>
        <dbReference type="ARBA" id="ARBA00004325"/>
    </source>
</evidence>
<feature type="compositionally biased region" description="Pro residues" evidence="8">
    <location>
        <begin position="581"/>
        <end position="605"/>
    </location>
</feature>
<feature type="compositionally biased region" description="Basic and acidic residues" evidence="8">
    <location>
        <begin position="562"/>
        <end position="580"/>
    </location>
</feature>
<keyword evidence="6" id="KW-0472">Membrane</keyword>
<dbReference type="STRING" id="48709.A0A1D2MLT0"/>
<feature type="compositionally biased region" description="Basic residues" evidence="8">
    <location>
        <begin position="552"/>
        <end position="561"/>
    </location>
</feature>
<feature type="region of interest" description="Disordered" evidence="8">
    <location>
        <begin position="251"/>
        <end position="293"/>
    </location>
</feature>
<feature type="region of interest" description="Disordered" evidence="8">
    <location>
        <begin position="175"/>
        <end position="208"/>
    </location>
</feature>
<proteinExistence type="inferred from homology"/>
<comment type="subcellular location">
    <subcellularLocation>
        <location evidence="7">Mitochondrion inner membrane</location>
    </subcellularLocation>
    <subcellularLocation>
        <location evidence="1">Mitochondrion membrane</location>
    </subcellularLocation>
</comment>
<feature type="compositionally biased region" description="Basic and acidic residues" evidence="8">
    <location>
        <begin position="606"/>
        <end position="618"/>
    </location>
</feature>
<feature type="region of interest" description="Disordered" evidence="8">
    <location>
        <begin position="518"/>
        <end position="671"/>
    </location>
</feature>
<accession>A0A1D2MLT0</accession>
<dbReference type="InterPro" id="IPR033182">
    <property type="entry name" value="MIC26/MIC27_animal"/>
</dbReference>
<dbReference type="Proteomes" id="UP000094527">
    <property type="component" value="Unassembled WGS sequence"/>
</dbReference>
<dbReference type="InterPro" id="IPR019166">
    <property type="entry name" value="MIC26/MIC27"/>
</dbReference>
<dbReference type="OrthoDB" id="5973346at2759"/>
<organism evidence="9 10">
    <name type="scientific">Orchesella cincta</name>
    <name type="common">Springtail</name>
    <name type="synonym">Podura cincta</name>
    <dbReference type="NCBI Taxonomy" id="48709"/>
    <lineage>
        <taxon>Eukaryota</taxon>
        <taxon>Metazoa</taxon>
        <taxon>Ecdysozoa</taxon>
        <taxon>Arthropoda</taxon>
        <taxon>Hexapoda</taxon>
        <taxon>Collembola</taxon>
        <taxon>Entomobryomorpha</taxon>
        <taxon>Entomobryoidea</taxon>
        <taxon>Orchesellidae</taxon>
        <taxon>Orchesellinae</taxon>
        <taxon>Orchesella</taxon>
    </lineage>
</organism>
<dbReference type="EMBL" id="LJIJ01000884">
    <property type="protein sequence ID" value="ODM93953.1"/>
    <property type="molecule type" value="Genomic_DNA"/>
</dbReference>
<evidence type="ECO:0000313" key="9">
    <source>
        <dbReference type="EMBL" id="ODM93953.1"/>
    </source>
</evidence>
<evidence type="ECO:0000256" key="6">
    <source>
        <dbReference type="ARBA" id="ARBA00023136"/>
    </source>
</evidence>
<keyword evidence="4" id="KW-1133">Transmembrane helix</keyword>
<evidence type="ECO:0000256" key="5">
    <source>
        <dbReference type="ARBA" id="ARBA00023128"/>
    </source>
</evidence>
<reference evidence="9 10" key="1">
    <citation type="journal article" date="2016" name="Genome Biol. Evol.">
        <title>Gene Family Evolution Reflects Adaptation to Soil Environmental Stressors in the Genome of the Collembolan Orchesella cincta.</title>
        <authorList>
            <person name="Faddeeva-Vakhrusheva A."/>
            <person name="Derks M.F."/>
            <person name="Anvar S.Y."/>
            <person name="Agamennone V."/>
            <person name="Suring W."/>
            <person name="Smit S."/>
            <person name="van Straalen N.M."/>
            <person name="Roelofs D."/>
        </authorList>
    </citation>
    <scope>NUCLEOTIDE SEQUENCE [LARGE SCALE GENOMIC DNA]</scope>
    <source>
        <tissue evidence="9">Mixed pool</tissue>
    </source>
</reference>
<dbReference type="AlphaFoldDB" id="A0A1D2MLT0"/>
<comment type="caution">
    <text evidence="9">The sequence shown here is derived from an EMBL/GenBank/DDBJ whole genome shotgun (WGS) entry which is preliminary data.</text>
</comment>
<keyword evidence="3" id="KW-0812">Transmembrane</keyword>
<evidence type="ECO:0000256" key="3">
    <source>
        <dbReference type="ARBA" id="ARBA00022692"/>
    </source>
</evidence>
<evidence type="ECO:0000256" key="4">
    <source>
        <dbReference type="ARBA" id="ARBA00022989"/>
    </source>
</evidence>
<protein>
    <recommendedName>
        <fullName evidence="7">MICOS complex subunit</fullName>
    </recommendedName>
</protein>
<evidence type="ECO:0000256" key="2">
    <source>
        <dbReference type="ARBA" id="ARBA00010904"/>
    </source>
</evidence>
<sequence length="907" mass="99489">MISQVARYTVPVGATLIFQGAVFADSVNRPNPAAVYAEPARSSQSCTTNKPKDCPEDTALEQFVMVARKEIGPYKDIASGHAVEAAKTVTFFYDKVMDNVCYLRTKAPQEVRIGTIVVGGLTGMLLGIRGGFFKKIFMGSLGASGGAYLAYPNESEKYSKKYTAIAYNFIAGTPTSSDKKCDSPVGKRQSEKRESIGNNKISGPPENLPVWLQCPPKLKERSYPAPSGVEILPLSIGGRNGGSGGKKLNCGQCGSAQDEKRKPNAPADCPMMKPRCPGSSDDPKSKGSDKSGGGGVLAKISSFFGKGDSKLVEACKKLQLQVPDEQIRRRDVFDTHLICRKDGYYSPFMTKVDCAGVDEECEEEEVIDEDEDCEEEEEEELEEEEDCEEEEEEDCEEETNGLIEIDGCQCTCECPDEQEEEEECVEDAEGECIIEESAECMDDSCKFFLDGTAKRECIIDEKLEGEDLGPVEAGPEEDDKNNCKAMSNFIIRVQAPFSECSTNETCEQILERLTKKTRQLYPEPAQPEPSKDVEITVKQISVEDPSCEPIPKPKKKCKKKDGKKEDSKKEPPVKPPKEDPCPPPTFTPPPPKPEPFIPPPASTPEPPKDPCPPRKESVSDSPPPAGACPQPEGVPCPPPNDSTPPPPETETKEEEAPKDEEPPPPPRNDCDMLSEVELLKKRLQDIRCGCKTVCPPTGSLPEREIPVWTPPTPPSCSRCGAKVRGDTEDCFLCSITRRMRSGDYEEGCPPLGNSSSFDATKILDAFKEDPAQCTPEYLPDGSIKYKGGMCIGLASKFLWHAAKKIQPGGFFSKFTGDCGLEERMKALTGSGDATDAFAIKNDENPSYSGGMLLAQCRDFLWRKAEETESKVTQKLPGPHENQQRWDFLSNRLHGDASQNLYFNGKCF</sequence>
<evidence type="ECO:0000313" key="10">
    <source>
        <dbReference type="Proteomes" id="UP000094527"/>
    </source>
</evidence>
<feature type="region of interest" description="Disordered" evidence="8">
    <location>
        <begin position="367"/>
        <end position="391"/>
    </location>
</feature>
<keyword evidence="10" id="KW-1185">Reference proteome</keyword>
<comment type="similarity">
    <text evidence="2">Belongs to the apolipoprotein O/MICOS complex subunit Mic27 family.</text>
</comment>
<keyword evidence="7" id="KW-0999">Mitochondrion inner membrane</keyword>
<dbReference type="GO" id="GO:0061617">
    <property type="term" value="C:MICOS complex"/>
    <property type="evidence" value="ECO:0007669"/>
    <property type="project" value="UniProtKB-UniRule"/>
</dbReference>
<name>A0A1D2MLT0_ORCCI</name>
<comment type="subunit">
    <text evidence="7">Component of the mitochondrial contact site and cristae organizing system (MICOS) complex.</text>
</comment>
<evidence type="ECO:0000256" key="7">
    <source>
        <dbReference type="RuleBase" id="RU363021"/>
    </source>
</evidence>
<comment type="function">
    <text evidence="7">Component of the MICOS complex, a large protein complex of the mitochondrial inner membrane that plays crucial roles in the maintenance of crista junctions, inner membrane architecture, and formation of contact sites to the outer membrane.</text>
</comment>
<keyword evidence="5 7" id="KW-0496">Mitochondrion</keyword>
<dbReference type="GO" id="GO:0042407">
    <property type="term" value="P:cristae formation"/>
    <property type="evidence" value="ECO:0007669"/>
    <property type="project" value="InterPro"/>
</dbReference>
<dbReference type="Pfam" id="PF09769">
    <property type="entry name" value="ApoO"/>
    <property type="match status" value="1"/>
</dbReference>